<dbReference type="EMBL" id="JAPQFJ010000007">
    <property type="protein sequence ID" value="MCY6958651.1"/>
    <property type="molecule type" value="Genomic_DNA"/>
</dbReference>
<keyword evidence="3 4" id="KW-0326">Glycosidase</keyword>
<dbReference type="PANTHER" id="PTHR22762:SF166">
    <property type="entry name" value="ALPHA-GLUCOSIDASE"/>
    <property type="match status" value="1"/>
</dbReference>
<dbReference type="Gene3D" id="3.20.20.80">
    <property type="entry name" value="Glycosidases"/>
    <property type="match status" value="1"/>
</dbReference>
<dbReference type="SUPFAM" id="SSF74650">
    <property type="entry name" value="Galactose mutarotase-like"/>
    <property type="match status" value="1"/>
</dbReference>
<comment type="similarity">
    <text evidence="1 4">Belongs to the glycosyl hydrolase 31 family.</text>
</comment>
<evidence type="ECO:0000256" key="4">
    <source>
        <dbReference type="RuleBase" id="RU361185"/>
    </source>
</evidence>
<feature type="domain" description="Glycoside hydrolase family 31 N-terminal" evidence="6">
    <location>
        <begin position="62"/>
        <end position="243"/>
    </location>
</feature>
<dbReference type="InterPro" id="IPR000322">
    <property type="entry name" value="Glyco_hydro_31_TIM"/>
</dbReference>
<dbReference type="SUPFAM" id="SSF51011">
    <property type="entry name" value="Glycosyl hydrolase domain"/>
    <property type="match status" value="1"/>
</dbReference>
<evidence type="ECO:0000256" key="2">
    <source>
        <dbReference type="ARBA" id="ARBA00022801"/>
    </source>
</evidence>
<dbReference type="InterPro" id="IPR048395">
    <property type="entry name" value="Glyco_hydro_31_C"/>
</dbReference>
<comment type="caution">
    <text evidence="9">The sequence shown here is derived from an EMBL/GenBank/DDBJ whole genome shotgun (WGS) entry which is preliminary data.</text>
</comment>
<dbReference type="PROSITE" id="PS00129">
    <property type="entry name" value="GLYCOSYL_HYDROL_F31_1"/>
    <property type="match status" value="1"/>
</dbReference>
<evidence type="ECO:0000259" key="5">
    <source>
        <dbReference type="Pfam" id="PF01055"/>
    </source>
</evidence>
<reference evidence="9" key="1">
    <citation type="submission" date="2022-12" db="EMBL/GenBank/DDBJ databases">
        <title>Clostridium sp. nov., isolated from industrial wastewater.</title>
        <authorList>
            <person name="Jiayan W."/>
        </authorList>
    </citation>
    <scope>NUCLEOTIDE SEQUENCE</scope>
    <source>
        <strain evidence="9">ZC22-4</strain>
    </source>
</reference>
<keyword evidence="2 4" id="KW-0378">Hydrolase</keyword>
<accession>A0ABT4DBW8</accession>
<feature type="domain" description="DUF5110" evidence="7">
    <location>
        <begin position="726"/>
        <end position="783"/>
    </location>
</feature>
<proteinExistence type="inferred from homology"/>
<dbReference type="PANTHER" id="PTHR22762">
    <property type="entry name" value="ALPHA-GLUCOSIDASE"/>
    <property type="match status" value="1"/>
</dbReference>
<dbReference type="InterPro" id="IPR025887">
    <property type="entry name" value="Glyco_hydro_31_N_dom"/>
</dbReference>
<organism evidence="9 10">
    <name type="scientific">Clostridium brassicae</name>
    <dbReference type="NCBI Taxonomy" id="2999072"/>
    <lineage>
        <taxon>Bacteria</taxon>
        <taxon>Bacillati</taxon>
        <taxon>Bacillota</taxon>
        <taxon>Clostridia</taxon>
        <taxon>Eubacteriales</taxon>
        <taxon>Clostridiaceae</taxon>
        <taxon>Clostridium</taxon>
    </lineage>
</organism>
<dbReference type="InterPro" id="IPR017853">
    <property type="entry name" value="GH"/>
</dbReference>
<dbReference type="Pfam" id="PF13802">
    <property type="entry name" value="Gal_mutarotas_2"/>
    <property type="match status" value="1"/>
</dbReference>
<dbReference type="Gene3D" id="2.60.40.1180">
    <property type="entry name" value="Golgi alpha-mannosidase II"/>
    <property type="match status" value="2"/>
</dbReference>
<dbReference type="InterPro" id="IPR033403">
    <property type="entry name" value="DUF5110"/>
</dbReference>
<dbReference type="Pfam" id="PF01055">
    <property type="entry name" value="Glyco_hydro_31_2nd"/>
    <property type="match status" value="1"/>
</dbReference>
<evidence type="ECO:0000313" key="9">
    <source>
        <dbReference type="EMBL" id="MCY6958651.1"/>
    </source>
</evidence>
<feature type="domain" description="Glycosyl hydrolase family 31 C-terminal" evidence="8">
    <location>
        <begin position="622"/>
        <end position="708"/>
    </location>
</feature>
<feature type="domain" description="Glycoside hydrolase family 31 TIM barrel" evidence="5">
    <location>
        <begin position="288"/>
        <end position="614"/>
    </location>
</feature>
<name>A0ABT4DBW8_9CLOT</name>
<dbReference type="CDD" id="cd14752">
    <property type="entry name" value="GH31_N"/>
    <property type="match status" value="1"/>
</dbReference>
<dbReference type="SUPFAM" id="SSF51445">
    <property type="entry name" value="(Trans)glycosidases"/>
    <property type="match status" value="1"/>
</dbReference>
<dbReference type="InterPro" id="IPR030458">
    <property type="entry name" value="Glyco_hydro_31_AS"/>
</dbReference>
<dbReference type="Pfam" id="PF21365">
    <property type="entry name" value="Glyco_hydro_31_3rd"/>
    <property type="match status" value="1"/>
</dbReference>
<dbReference type="Proteomes" id="UP001144612">
    <property type="component" value="Unassembled WGS sequence"/>
</dbReference>
<evidence type="ECO:0000259" key="8">
    <source>
        <dbReference type="Pfam" id="PF21365"/>
    </source>
</evidence>
<dbReference type="RefSeq" id="WP_268061069.1">
    <property type="nucleotide sequence ID" value="NZ_JAPQFJ010000007.1"/>
</dbReference>
<evidence type="ECO:0000256" key="1">
    <source>
        <dbReference type="ARBA" id="ARBA00007806"/>
    </source>
</evidence>
<dbReference type="CDD" id="cd06604">
    <property type="entry name" value="GH31_glucosidase_II_MalA"/>
    <property type="match status" value="1"/>
</dbReference>
<evidence type="ECO:0000256" key="3">
    <source>
        <dbReference type="ARBA" id="ARBA00023295"/>
    </source>
</evidence>
<evidence type="ECO:0000259" key="6">
    <source>
        <dbReference type="Pfam" id="PF13802"/>
    </source>
</evidence>
<evidence type="ECO:0000313" key="10">
    <source>
        <dbReference type="Proteomes" id="UP001144612"/>
    </source>
</evidence>
<protein>
    <submittedName>
        <fullName evidence="9">DUF5110 domain-containing protein</fullName>
    </submittedName>
</protein>
<gene>
    <name evidence="9" type="ORF">OW729_08545</name>
</gene>
<dbReference type="InterPro" id="IPR011013">
    <property type="entry name" value="Gal_mutarotase_sf_dom"/>
</dbReference>
<dbReference type="Gene3D" id="2.60.40.1760">
    <property type="entry name" value="glycosyl hydrolase (family 31)"/>
    <property type="match status" value="1"/>
</dbReference>
<dbReference type="Pfam" id="PF17137">
    <property type="entry name" value="DUF5110"/>
    <property type="match status" value="1"/>
</dbReference>
<evidence type="ECO:0000259" key="7">
    <source>
        <dbReference type="Pfam" id="PF17137"/>
    </source>
</evidence>
<dbReference type="InterPro" id="IPR013780">
    <property type="entry name" value="Glyco_hydro_b"/>
</dbReference>
<sequence length="838" mass="98322">MKTEKEKELNRKMVLDYAGEKSKEKEREEFDINREFVHCGDFELMLVKNNSLMFKLTNSIVKLYVLSNKIAKIEMFKYPKKDYSDGEKDKFFKKICEKEFKASLAIYKKQWNNFKFGVEEAKDKIFIDTGMINIEINKRPFNIRYLHDKMIINEDFESKGMGSFGQGVCAYKKLDNSEHFYGFGEKTGGLDKRQWETIQWNTDNPEEHNDETKSLYCSIPFFIGLRNKKAYGIYFDNTHKTYFNMGKDDSDYYYYFAADKGELVYYFIYGPSMKEVIEGYTEITGRMKMPPMWSLGYQQCRWSYCPENQVLELAKTFREKDIPCDTIYLDIDYMDGFRVFTWDKERFPNHKDMINQLHDMGFKLVTIIDPGVKVDEKYKVYNEGTENNYFLKDHNGNIFSGKVWPMDSVFPDFSNNKVRTWWGNLNAELIKQGVDGIWNDMNEPSLFDTKSGTLPKDLVHNSDDRTMFHEEFHNLYGMIEDKATFNGIKNAFPDKRVFLLSRSGFAGLQRYSALWTGDNQSLWEHIKLSIPMNCNLGLSGISFIGNDIGGFGGNCTSELLIRWTQLGTFIPMFRNHSAIGTINQEPWAFDKQTEDICRKYIKFRYELLPYLYNLFYDSVKHGEPVLRPLIYEFQEDNEVVNINDEFMFGENVLIAPILEKGCTERKVYLPQGNWINYYTMEQHKGKATINVSAPLEIIPVFVKEGSIIPKYKTASSTSTIDKNILLLDIIPNMNSKAEYNYYEDDGKSFNYEKGEYNITKISLEENRNKYKLEVKKIYKGYEKSFDKLYVNIINSVQPQKIKFMCKDSEISDIAFTYTNNTISFNIETKNDFCIEIQK</sequence>
<keyword evidence="10" id="KW-1185">Reference proteome</keyword>